<dbReference type="AlphaFoldDB" id="A0A6G0VYY8"/>
<evidence type="ECO:0000313" key="2">
    <source>
        <dbReference type="Proteomes" id="UP000478052"/>
    </source>
</evidence>
<evidence type="ECO:0000313" key="1">
    <source>
        <dbReference type="EMBL" id="KAF0711766.1"/>
    </source>
</evidence>
<feature type="non-terminal residue" evidence="1">
    <location>
        <position position="52"/>
    </location>
</feature>
<feature type="non-terminal residue" evidence="1">
    <location>
        <position position="1"/>
    </location>
</feature>
<name>A0A6G0VYY8_APHCR</name>
<proteinExistence type="predicted"/>
<accession>A0A6G0VYY8</accession>
<organism evidence="1 2">
    <name type="scientific">Aphis craccivora</name>
    <name type="common">Cowpea aphid</name>
    <dbReference type="NCBI Taxonomy" id="307492"/>
    <lineage>
        <taxon>Eukaryota</taxon>
        <taxon>Metazoa</taxon>
        <taxon>Ecdysozoa</taxon>
        <taxon>Arthropoda</taxon>
        <taxon>Hexapoda</taxon>
        <taxon>Insecta</taxon>
        <taxon>Pterygota</taxon>
        <taxon>Neoptera</taxon>
        <taxon>Paraneoptera</taxon>
        <taxon>Hemiptera</taxon>
        <taxon>Sternorrhyncha</taxon>
        <taxon>Aphidomorpha</taxon>
        <taxon>Aphidoidea</taxon>
        <taxon>Aphididae</taxon>
        <taxon>Aphidini</taxon>
        <taxon>Aphis</taxon>
        <taxon>Aphis</taxon>
    </lineage>
</organism>
<dbReference type="EMBL" id="VUJU01011152">
    <property type="protein sequence ID" value="KAF0711766.1"/>
    <property type="molecule type" value="Genomic_DNA"/>
</dbReference>
<gene>
    <name evidence="1" type="ORF">FWK35_00038073</name>
</gene>
<dbReference type="OrthoDB" id="6623864at2759"/>
<protein>
    <submittedName>
        <fullName evidence="1">Zinc finger MYM-type protein 1-like</fullName>
    </submittedName>
</protein>
<comment type="caution">
    <text evidence="1">The sequence shown here is derived from an EMBL/GenBank/DDBJ whole genome shotgun (WGS) entry which is preliminary data.</text>
</comment>
<dbReference type="Proteomes" id="UP000478052">
    <property type="component" value="Unassembled WGS sequence"/>
</dbReference>
<sequence>QKKQVALNREIVGQLTELTKYLGYHSLAFRGHREQWSNINKGNFKDLVELLA</sequence>
<reference evidence="1 2" key="1">
    <citation type="submission" date="2019-08" db="EMBL/GenBank/DDBJ databases">
        <title>Whole genome of Aphis craccivora.</title>
        <authorList>
            <person name="Voronova N.V."/>
            <person name="Shulinski R.S."/>
            <person name="Bandarenka Y.V."/>
            <person name="Zhorov D.G."/>
            <person name="Warner D."/>
        </authorList>
    </citation>
    <scope>NUCLEOTIDE SEQUENCE [LARGE SCALE GENOMIC DNA]</scope>
    <source>
        <strain evidence="1">180601</strain>
        <tissue evidence="1">Whole Body</tissue>
    </source>
</reference>
<keyword evidence="2" id="KW-1185">Reference proteome</keyword>